<dbReference type="PANTHER" id="PTHR47660:SF2">
    <property type="entry name" value="TRANSCRIPTION FACTOR WITH C2H2 AND ZN(2)-CYS(6) DNA BINDING DOMAIN (EUROFUNG)"/>
    <property type="match status" value="1"/>
</dbReference>
<keyword evidence="4" id="KW-0804">Transcription</keyword>
<keyword evidence="1" id="KW-0479">Metal-binding</keyword>
<reference evidence="8 9" key="1">
    <citation type="journal article" date="2016" name="PLoS Pathog.">
        <title>Biosynthesis of antibiotic leucinostatins in bio-control fungus Purpureocillium lilacinum and their inhibition on phytophthora revealed by genome mining.</title>
        <authorList>
            <person name="Wang G."/>
            <person name="Liu Z."/>
            <person name="Lin R."/>
            <person name="Li E."/>
            <person name="Mao Z."/>
            <person name="Ling J."/>
            <person name="Yang Y."/>
            <person name="Yin W.B."/>
            <person name="Xie B."/>
        </authorList>
    </citation>
    <scope>NUCLEOTIDE SEQUENCE [LARGE SCALE GENOMIC DNA]</scope>
    <source>
        <strain evidence="8">170</strain>
    </source>
</reference>
<evidence type="ECO:0000256" key="3">
    <source>
        <dbReference type="ARBA" id="ARBA00023015"/>
    </source>
</evidence>
<feature type="region of interest" description="Disordered" evidence="6">
    <location>
        <begin position="1"/>
        <end position="25"/>
    </location>
</feature>
<dbReference type="GO" id="GO:0006351">
    <property type="term" value="P:DNA-templated transcription"/>
    <property type="evidence" value="ECO:0007669"/>
    <property type="project" value="InterPro"/>
</dbReference>
<dbReference type="STRING" id="1380566.A0A179FSK1"/>
<dbReference type="GO" id="GO:0003677">
    <property type="term" value="F:DNA binding"/>
    <property type="evidence" value="ECO:0007669"/>
    <property type="project" value="InterPro"/>
</dbReference>
<comment type="caution">
    <text evidence="8">The sequence shown here is derived from an EMBL/GenBank/DDBJ whole genome shotgun (WGS) entry which is preliminary data.</text>
</comment>
<keyword evidence="5" id="KW-0539">Nucleus</keyword>
<accession>A0A179FSK1</accession>
<dbReference type="GO" id="GO:0008270">
    <property type="term" value="F:zinc ion binding"/>
    <property type="evidence" value="ECO:0007669"/>
    <property type="project" value="InterPro"/>
</dbReference>
<evidence type="ECO:0000313" key="9">
    <source>
        <dbReference type="Proteomes" id="UP000078397"/>
    </source>
</evidence>
<dbReference type="RefSeq" id="XP_018145466.1">
    <property type="nucleotide sequence ID" value="XM_018284115.1"/>
</dbReference>
<evidence type="ECO:0000256" key="6">
    <source>
        <dbReference type="SAM" id="MobiDB-lite"/>
    </source>
</evidence>
<dbReference type="GeneID" id="28848109"/>
<evidence type="ECO:0000259" key="7">
    <source>
        <dbReference type="Pfam" id="PF04082"/>
    </source>
</evidence>
<dbReference type="CDD" id="cd12148">
    <property type="entry name" value="fungal_TF_MHR"/>
    <property type="match status" value="1"/>
</dbReference>
<evidence type="ECO:0000256" key="2">
    <source>
        <dbReference type="ARBA" id="ARBA00022833"/>
    </source>
</evidence>
<dbReference type="PANTHER" id="PTHR47660">
    <property type="entry name" value="TRANSCRIPTION FACTOR WITH C2H2 AND ZN(2)-CYS(6) DNA BINDING DOMAIN (EUROFUNG)-RELATED-RELATED"/>
    <property type="match status" value="1"/>
</dbReference>
<dbReference type="Proteomes" id="UP000078397">
    <property type="component" value="Unassembled WGS sequence"/>
</dbReference>
<dbReference type="Pfam" id="PF04082">
    <property type="entry name" value="Fungal_trans"/>
    <property type="match status" value="1"/>
</dbReference>
<organism evidence="8 9">
    <name type="scientific">Pochonia chlamydosporia 170</name>
    <dbReference type="NCBI Taxonomy" id="1380566"/>
    <lineage>
        <taxon>Eukaryota</taxon>
        <taxon>Fungi</taxon>
        <taxon>Dikarya</taxon>
        <taxon>Ascomycota</taxon>
        <taxon>Pezizomycotina</taxon>
        <taxon>Sordariomycetes</taxon>
        <taxon>Hypocreomycetidae</taxon>
        <taxon>Hypocreales</taxon>
        <taxon>Clavicipitaceae</taxon>
        <taxon>Pochonia</taxon>
    </lineage>
</organism>
<evidence type="ECO:0000256" key="1">
    <source>
        <dbReference type="ARBA" id="ARBA00022723"/>
    </source>
</evidence>
<evidence type="ECO:0000256" key="5">
    <source>
        <dbReference type="ARBA" id="ARBA00023242"/>
    </source>
</evidence>
<evidence type="ECO:0000313" key="8">
    <source>
        <dbReference type="EMBL" id="OAQ68616.1"/>
    </source>
</evidence>
<gene>
    <name evidence="8" type="ORF">VFPPC_04833</name>
</gene>
<proteinExistence type="predicted"/>
<name>A0A179FSK1_METCM</name>
<keyword evidence="2" id="KW-0862">Zinc</keyword>
<protein>
    <submittedName>
        <fullName evidence="8">C2H2 type zinc finger domain-containing protein</fullName>
    </submittedName>
</protein>
<keyword evidence="9" id="KW-1185">Reference proteome</keyword>
<evidence type="ECO:0000256" key="4">
    <source>
        <dbReference type="ARBA" id="ARBA00023163"/>
    </source>
</evidence>
<dbReference type="EMBL" id="LSBJ02000003">
    <property type="protein sequence ID" value="OAQ68616.1"/>
    <property type="molecule type" value="Genomic_DNA"/>
</dbReference>
<dbReference type="AlphaFoldDB" id="A0A179FSK1"/>
<sequence>MDGSQTRDTDQTGVVQDENQEAGCNGVDFEQYEENIPKDYRNYAIQASPSAGFAGFDQGFGPMVLEDGCSPAFDNGNTPSDGNGTVYSQSLDATLPFDFRGTGFDWLDFDISNLQLPIDTQPAMEEHPPPAPTVYSVLPSTNMMPPLPALPPRPKVLPWPFEQGKESRPSRFPLPRLHDVLEQSAQLSPGGQQTPVDCLVQLLSQQQLPSPKQISSRNLNSGVDLLNELIDSYFTGFQIIQPIVHAPTWAISECPTVLLAAMVCVGSVVSTDLKSSEVSDAIGEFCASMITWLGISDSANYSNISYLAALCLHQIYSLGSGNRQLYQNADRTRGVLIGSLRGLGLLNARLNIQEETVESHGPVIDQTNTYAEWRAWATRERDNRIAWASFEYDCSLCTLTNRRGAVDLSELPARLPCAESLWEAPSANAWAALKFRSPSKAQGAKLSSVLKATMAGQPLGEHVSMWGRRLCGQVIGRLLWDLKQLEALSTTDYFDLPSLFKAHQHSKTSLLRGLDCLLESMEQPCSTSDLVSYNISSLLCHYSHMYAADDIMDIILYMVRKIVSLGPEKDKSVAIARRRLSAAMKTDKKRTRRLLWHAGQIVAVANEFLVSAPCEIMRLFMAYIFIVAYVKYSPSSLRSADGVGVRLDINCRNMEQKKAIMHWIQTGGPAQIGSAADIFADGSAALITRDAQNIFQRLGSWGLAEKFAKILQSFENHSGL</sequence>
<feature type="compositionally biased region" description="Basic and acidic residues" evidence="6">
    <location>
        <begin position="1"/>
        <end position="10"/>
    </location>
</feature>
<dbReference type="KEGG" id="pchm:VFPPC_04833"/>
<dbReference type="OrthoDB" id="1405595at2759"/>
<dbReference type="InterPro" id="IPR007219">
    <property type="entry name" value="XnlR_reg_dom"/>
</dbReference>
<feature type="domain" description="Xylanolytic transcriptional activator regulatory" evidence="7">
    <location>
        <begin position="230"/>
        <end position="474"/>
    </location>
</feature>
<keyword evidence="3" id="KW-0805">Transcription regulation</keyword>